<dbReference type="Gene3D" id="2.40.160.10">
    <property type="entry name" value="Porin"/>
    <property type="match status" value="1"/>
</dbReference>
<gene>
    <name evidence="2" type="ORF">KYN89_05970</name>
</gene>
<evidence type="ECO:0000256" key="1">
    <source>
        <dbReference type="SAM" id="Coils"/>
    </source>
</evidence>
<organism evidence="2 3">
    <name type="scientific">Alteriqipengyuania abyssalis</name>
    <dbReference type="NCBI Taxonomy" id="2860200"/>
    <lineage>
        <taxon>Bacteria</taxon>
        <taxon>Pseudomonadati</taxon>
        <taxon>Pseudomonadota</taxon>
        <taxon>Alphaproteobacteria</taxon>
        <taxon>Sphingomonadales</taxon>
        <taxon>Erythrobacteraceae</taxon>
        <taxon>Alteriqipengyuania</taxon>
    </lineage>
</organism>
<dbReference type="SUPFAM" id="SSF56935">
    <property type="entry name" value="Porins"/>
    <property type="match status" value="1"/>
</dbReference>
<comment type="caution">
    <text evidence="2">The sequence shown here is derived from an EMBL/GenBank/DDBJ whole genome shotgun (WGS) entry which is preliminary data.</text>
</comment>
<accession>A0ABS7PC10</accession>
<dbReference type="CDD" id="cd14686">
    <property type="entry name" value="bZIP"/>
    <property type="match status" value="1"/>
</dbReference>
<keyword evidence="3" id="KW-1185">Reference proteome</keyword>
<name>A0ABS7PC10_9SPHN</name>
<dbReference type="Proteomes" id="UP000759298">
    <property type="component" value="Unassembled WGS sequence"/>
</dbReference>
<feature type="coiled-coil region" evidence="1">
    <location>
        <begin position="17"/>
        <end position="51"/>
    </location>
</feature>
<evidence type="ECO:0000313" key="3">
    <source>
        <dbReference type="Proteomes" id="UP000759298"/>
    </source>
</evidence>
<proteinExistence type="predicted"/>
<reference evidence="2 3" key="1">
    <citation type="submission" date="2021-07" db="EMBL/GenBank/DDBJ databases">
        <title>Alteriqipengyuania abyssalis NZ-12B nov, sp.nov isolated from deep sea sponge in pacific ocean.</title>
        <authorList>
            <person name="Tareen S."/>
            <person name="Wink J."/>
        </authorList>
    </citation>
    <scope>NUCLEOTIDE SEQUENCE [LARGE SCALE GENOMIC DNA]</scope>
    <source>
        <strain evidence="2 3">NZ-12B</strain>
    </source>
</reference>
<dbReference type="EMBL" id="JAHWXP010000002">
    <property type="protein sequence ID" value="MBY8336588.1"/>
    <property type="molecule type" value="Genomic_DNA"/>
</dbReference>
<keyword evidence="1" id="KW-0175">Coiled coil</keyword>
<evidence type="ECO:0008006" key="4">
    <source>
        <dbReference type="Google" id="ProtNLM"/>
    </source>
</evidence>
<dbReference type="InterPro" id="IPR023614">
    <property type="entry name" value="Porin_dom_sf"/>
</dbReference>
<evidence type="ECO:0000313" key="2">
    <source>
        <dbReference type="EMBL" id="MBY8336588.1"/>
    </source>
</evidence>
<sequence>MGGISLFTLATPALAQDSAVLERLEALEDRLDALQSENEQLRAQLEDMRSVKTAQGDVVVAASEAQVPAAAAQAEIPGTARVATTAGSTGPVDVVTEADDPREMQVAGSENFVGTNAAYAYQMLDHAENVNTKPLVQLAALQSGELTDRVTLSGGITAIANYQWATVDSKFGYLMRHPTSANQLGDNVSEVVLHSANLALTARLLPNVTGYAELLYDPEQSFGQGTITALARNQIQLRRGWVMFGNLDQLPVYALVGKMDTPFGLNDTVNPFTNSTNWHAFAGLAYGGQVGFVSGGLHVRGMIIQGGAQFRSANVPVLGTSVPSRANNFAVDARYTIDLGGEGNALMAGASYQRGTAYCQDYPVTHFNPCQDNNPGIAAYGKLTYGPLTLMGEYAKTTKEWAGTAVPDPTNPLSVYDAVKPEAFTVGGRFGFGAESLTMQRREFALSAEFSKFISGEEGSPWRRQNQIVLGGSWFPAPNVNLFGEFIRVNGYVPLNFLSGGNFPDGSTWSNQDADTNVILAGAQVAF</sequence>
<protein>
    <recommendedName>
        <fullName evidence="4">Porin</fullName>
    </recommendedName>
</protein>